<name>A0A151K302_9HYME</name>
<feature type="domain" description="Myb/SANT-like DNA-binding" evidence="6">
    <location>
        <begin position="12"/>
        <end position="66"/>
    </location>
</feature>
<comment type="function">
    <text evidence="5">Involved in transvection phenomena (= synapsis-dependent gene expression), where the synaptic pairing of chromosomes carrying genes with which zeste interacts influences the expression of these genes. Zeste binds to DNA and stimulates transcription from a nearby promoter.</text>
</comment>
<dbReference type="AlphaFoldDB" id="A0A151K302"/>
<accession>A0A151K302</accession>
<organism evidence="7 8">
    <name type="scientific">Trachymyrmex cornetzi</name>
    <dbReference type="NCBI Taxonomy" id="471704"/>
    <lineage>
        <taxon>Eukaryota</taxon>
        <taxon>Metazoa</taxon>
        <taxon>Ecdysozoa</taxon>
        <taxon>Arthropoda</taxon>
        <taxon>Hexapoda</taxon>
        <taxon>Insecta</taxon>
        <taxon>Pterygota</taxon>
        <taxon>Neoptera</taxon>
        <taxon>Endopterygota</taxon>
        <taxon>Hymenoptera</taxon>
        <taxon>Apocrita</taxon>
        <taxon>Aculeata</taxon>
        <taxon>Formicoidea</taxon>
        <taxon>Formicidae</taxon>
        <taxon>Myrmicinae</taxon>
        <taxon>Trachymyrmex</taxon>
    </lineage>
</organism>
<evidence type="ECO:0000313" key="8">
    <source>
        <dbReference type="Proteomes" id="UP000078492"/>
    </source>
</evidence>
<evidence type="ECO:0000256" key="3">
    <source>
        <dbReference type="ARBA" id="ARBA00023015"/>
    </source>
</evidence>
<evidence type="ECO:0000256" key="1">
    <source>
        <dbReference type="ARBA" id="ARBA00011764"/>
    </source>
</evidence>
<dbReference type="Pfam" id="PF13873">
    <property type="entry name" value="Myb_DNA-bind_5"/>
    <property type="match status" value="1"/>
</dbReference>
<reference evidence="7 8" key="1">
    <citation type="submission" date="2015-09" db="EMBL/GenBank/DDBJ databases">
        <title>Trachymyrmex cornetzi WGS genome.</title>
        <authorList>
            <person name="Nygaard S."/>
            <person name="Hu H."/>
            <person name="Boomsma J."/>
            <person name="Zhang G."/>
        </authorList>
    </citation>
    <scope>NUCLEOTIDE SEQUENCE [LARGE SCALE GENOMIC DNA]</scope>
    <source>
        <strain evidence="7">Tcor2-1</strain>
        <tissue evidence="7">Whole body</tissue>
    </source>
</reference>
<keyword evidence="4" id="KW-0804">Transcription</keyword>
<evidence type="ECO:0000259" key="6">
    <source>
        <dbReference type="Pfam" id="PF13873"/>
    </source>
</evidence>
<comment type="subunit">
    <text evidence="1">Self-associates forming complexes of several hundred monomers.</text>
</comment>
<dbReference type="EMBL" id="LKEY01011405">
    <property type="protein sequence ID" value="KYN50371.1"/>
    <property type="molecule type" value="Genomic_DNA"/>
</dbReference>
<protein>
    <recommendedName>
        <fullName evidence="2">Regulatory protein zeste</fullName>
    </recommendedName>
</protein>
<comment type="caution">
    <text evidence="7">The sequence shown here is derived from an EMBL/GenBank/DDBJ whole genome shotgun (WGS) entry which is preliminary data.</text>
</comment>
<keyword evidence="8" id="KW-1185">Reference proteome</keyword>
<evidence type="ECO:0000313" key="7">
    <source>
        <dbReference type="EMBL" id="KYN50371.1"/>
    </source>
</evidence>
<dbReference type="Proteomes" id="UP000078492">
    <property type="component" value="Unassembled WGS sequence"/>
</dbReference>
<evidence type="ECO:0000256" key="4">
    <source>
        <dbReference type="ARBA" id="ARBA00023163"/>
    </source>
</evidence>
<keyword evidence="3" id="KW-0805">Transcription regulation</keyword>
<proteinExistence type="predicted"/>
<dbReference type="InterPro" id="IPR028002">
    <property type="entry name" value="Myb_DNA-bind_5"/>
</dbReference>
<gene>
    <name evidence="7" type="ORF">ALC57_00008</name>
</gene>
<sequence length="71" mass="8322">MSCKEKPASKNKHYTLIERKVFLQILDKYKNILEIKKSNATTLKDKDVAWSEICEEYNQSSLICQEVKTII</sequence>
<evidence type="ECO:0000256" key="2">
    <source>
        <dbReference type="ARBA" id="ARBA00016807"/>
    </source>
</evidence>
<evidence type="ECO:0000256" key="5">
    <source>
        <dbReference type="ARBA" id="ARBA00025466"/>
    </source>
</evidence>